<dbReference type="RefSeq" id="WP_307070115.1">
    <property type="nucleotide sequence ID" value="NZ_JAUSUP010000020.1"/>
</dbReference>
<keyword evidence="2" id="KW-1185">Reference proteome</keyword>
<accession>A0ABU0DY44</accession>
<evidence type="ECO:0000313" key="1">
    <source>
        <dbReference type="EMBL" id="MDQ0353035.1"/>
    </source>
</evidence>
<sequence length="144" mass="16973">MLSANLLMDMKGEYLRWTVQNGAMTSIFVNAIKSVEHNDRLLLIQFEEGKHYLSLDLEHHLKVDQIKTDDLITYTIQYADNQKDFILLEIPKNLSNTREGYIAMRLQEYKNKQGSTVDFTELKALKEQWGKEFDEALEEWKRSN</sequence>
<gene>
    <name evidence="1" type="ORF">J2R98_002896</name>
</gene>
<evidence type="ECO:0000313" key="2">
    <source>
        <dbReference type="Proteomes" id="UP001236723"/>
    </source>
</evidence>
<comment type="caution">
    <text evidence="1">The sequence shown here is derived from an EMBL/GenBank/DDBJ whole genome shotgun (WGS) entry which is preliminary data.</text>
</comment>
<protein>
    <submittedName>
        <fullName evidence="1">Uncharacterized protein</fullName>
    </submittedName>
</protein>
<proteinExistence type="predicted"/>
<reference evidence="1 2" key="1">
    <citation type="submission" date="2023-07" db="EMBL/GenBank/DDBJ databases">
        <title>Genomic Encyclopedia of Type Strains, Phase IV (KMG-IV): sequencing the most valuable type-strain genomes for metagenomic binning, comparative biology and taxonomic classification.</title>
        <authorList>
            <person name="Goeker M."/>
        </authorList>
    </citation>
    <scope>NUCLEOTIDE SEQUENCE [LARGE SCALE GENOMIC DNA]</scope>
    <source>
        <strain evidence="1 2">DSM 15448</strain>
    </source>
</reference>
<name>A0ABU0DY44_9BACI</name>
<dbReference type="EMBL" id="JAUSUP010000020">
    <property type="protein sequence ID" value="MDQ0353035.1"/>
    <property type="molecule type" value="Genomic_DNA"/>
</dbReference>
<dbReference type="Proteomes" id="UP001236723">
    <property type="component" value="Unassembled WGS sequence"/>
</dbReference>
<organism evidence="1 2">
    <name type="scientific">Alkalibacillus filiformis</name>
    <dbReference type="NCBI Taxonomy" id="200990"/>
    <lineage>
        <taxon>Bacteria</taxon>
        <taxon>Bacillati</taxon>
        <taxon>Bacillota</taxon>
        <taxon>Bacilli</taxon>
        <taxon>Bacillales</taxon>
        <taxon>Bacillaceae</taxon>
        <taxon>Alkalibacillus</taxon>
    </lineage>
</organism>